<keyword evidence="2" id="KW-1185">Reference proteome</keyword>
<accession>A0A7K0CGK4</accession>
<reference evidence="1 2" key="1">
    <citation type="submission" date="2019-10" db="EMBL/GenBank/DDBJ databases">
        <title>Streptomyces smaragdinus sp. nov. and Streptomyces fabii sp. nov., isolated from the gut of fungus growing-termite Macrotermes natalensis.</title>
        <authorList>
            <person name="Schwitalla J."/>
            <person name="Benndorf R."/>
            <person name="Martin K."/>
            <person name="De Beer W."/>
            <person name="Kaster A.-K."/>
            <person name="Vollmers J."/>
            <person name="Poulsen M."/>
            <person name="Beemelmanns C."/>
        </authorList>
    </citation>
    <scope>NUCLEOTIDE SEQUENCE [LARGE SCALE GENOMIC DNA]</scope>
    <source>
        <strain evidence="1 2">RB5</strain>
    </source>
</reference>
<name>A0A7K0CGK4_9ACTN</name>
<dbReference type="RefSeq" id="WP_153452150.1">
    <property type="nucleotide sequence ID" value="NZ_WEGJ01000007.1"/>
</dbReference>
<organism evidence="1 2">
    <name type="scientific">Streptomyces smaragdinus</name>
    <dbReference type="NCBI Taxonomy" id="2585196"/>
    <lineage>
        <taxon>Bacteria</taxon>
        <taxon>Bacillati</taxon>
        <taxon>Actinomycetota</taxon>
        <taxon>Actinomycetes</taxon>
        <taxon>Kitasatosporales</taxon>
        <taxon>Streptomycetaceae</taxon>
        <taxon>Streptomyces</taxon>
    </lineage>
</organism>
<proteinExistence type="predicted"/>
<evidence type="ECO:0000313" key="2">
    <source>
        <dbReference type="Proteomes" id="UP000466345"/>
    </source>
</evidence>
<comment type="caution">
    <text evidence="1">The sequence shown here is derived from an EMBL/GenBank/DDBJ whole genome shotgun (WGS) entry which is preliminary data.</text>
</comment>
<dbReference type="EMBL" id="WEGJ01000007">
    <property type="protein sequence ID" value="MQY12526.1"/>
    <property type="molecule type" value="Genomic_DNA"/>
</dbReference>
<gene>
    <name evidence="1" type="ORF">SRB5_26610</name>
</gene>
<sequence length="299" mass="33151">MPTPAPPPVLATLDTLIDTISTTHATRRRQLRMVRAEFAAALDRDALPVAARRDVRRLLADRTLAVYLRLAESGQLRSRLLHGKRPPTSAATNTARHDCLQLLRVAASLPPWRPAQEPVPPRPTPGDWELAMLRRRLGELLGGFLTPGQTRFTAMIAMVLDTEARAGELVAQRLTDLAPDTSRVRIVRRPQHGVSYEPEPEDLTLSPLGRIAVERWLPVREELVARAHGTSRLWVSVWLNHSGTPDADGNTVQRPPGMPLEQSGLLRAYRTGRHGLGLDTVLPPKLEQLRRAVAGQRVD</sequence>
<dbReference type="OrthoDB" id="4325152at2"/>
<protein>
    <submittedName>
        <fullName evidence="1">Uncharacterized protein</fullName>
    </submittedName>
</protein>
<evidence type="ECO:0000313" key="1">
    <source>
        <dbReference type="EMBL" id="MQY12526.1"/>
    </source>
</evidence>
<dbReference type="Proteomes" id="UP000466345">
    <property type="component" value="Unassembled WGS sequence"/>
</dbReference>
<dbReference type="AlphaFoldDB" id="A0A7K0CGK4"/>